<name>A0A6J4PWZ7_9ACTN</name>
<dbReference type="EMBL" id="CADCUV010000118">
    <property type="protein sequence ID" value="CAA9421892.1"/>
    <property type="molecule type" value="Genomic_DNA"/>
</dbReference>
<feature type="region of interest" description="Disordered" evidence="1">
    <location>
        <begin position="1"/>
        <end position="130"/>
    </location>
</feature>
<protein>
    <submittedName>
        <fullName evidence="2">Uncharacterized protein</fullName>
    </submittedName>
</protein>
<dbReference type="AlphaFoldDB" id="A0A6J4PWZ7"/>
<feature type="compositionally biased region" description="Basic and acidic residues" evidence="1">
    <location>
        <begin position="108"/>
        <end position="124"/>
    </location>
</feature>
<organism evidence="2">
    <name type="scientific">uncultured Rubrobacteraceae bacterium</name>
    <dbReference type="NCBI Taxonomy" id="349277"/>
    <lineage>
        <taxon>Bacteria</taxon>
        <taxon>Bacillati</taxon>
        <taxon>Actinomycetota</taxon>
        <taxon>Rubrobacteria</taxon>
        <taxon>Rubrobacterales</taxon>
        <taxon>Rubrobacteraceae</taxon>
        <taxon>environmental samples</taxon>
    </lineage>
</organism>
<feature type="non-terminal residue" evidence="2">
    <location>
        <position position="1"/>
    </location>
</feature>
<sequence length="155" mass="15017">GPARLQAWGQRVDGRGGSEAGGAEGSCDSGAERGAVLAVREGVGAADGEGLPGLAGQSGEPVQDRGHPGRRPAGRGGASRAVARARLRGGLAGGFPRGVDRGGAGADAFRDRGGPVRLRERAGRGDPAGWGIEAGGVAAGRQALTPGGRGAAGLV</sequence>
<gene>
    <name evidence="2" type="ORF">AVDCRST_MAG22-2633</name>
</gene>
<feature type="compositionally biased region" description="Gly residues" evidence="1">
    <location>
        <begin position="90"/>
        <end position="105"/>
    </location>
</feature>
<accession>A0A6J4PWZ7</accession>
<proteinExistence type="predicted"/>
<feature type="non-terminal residue" evidence="2">
    <location>
        <position position="155"/>
    </location>
</feature>
<evidence type="ECO:0000313" key="2">
    <source>
        <dbReference type="EMBL" id="CAA9421892.1"/>
    </source>
</evidence>
<reference evidence="2" key="1">
    <citation type="submission" date="2020-02" db="EMBL/GenBank/DDBJ databases">
        <authorList>
            <person name="Meier V. D."/>
        </authorList>
    </citation>
    <scope>NUCLEOTIDE SEQUENCE</scope>
    <source>
        <strain evidence="2">AVDCRST_MAG22</strain>
    </source>
</reference>
<evidence type="ECO:0000256" key="1">
    <source>
        <dbReference type="SAM" id="MobiDB-lite"/>
    </source>
</evidence>
<feature type="compositionally biased region" description="Gly residues" evidence="1">
    <location>
        <begin position="15"/>
        <end position="24"/>
    </location>
</feature>